<sequence>MSSSFVTFVFTIISCLYCFSKNLMVKV</sequence>
<accession>A0A1I7X106</accession>
<protein>
    <submittedName>
        <fullName evidence="2">Photosystem II protein I</fullName>
    </submittedName>
</protein>
<name>A0A1I7X106_HETBA</name>
<dbReference type="WBParaSite" id="Hba_11128">
    <property type="protein sequence ID" value="Hba_11128"/>
    <property type="gene ID" value="Hba_11128"/>
</dbReference>
<dbReference type="Proteomes" id="UP000095283">
    <property type="component" value="Unplaced"/>
</dbReference>
<reference evidence="2" key="1">
    <citation type="submission" date="2016-11" db="UniProtKB">
        <authorList>
            <consortium name="WormBaseParasite"/>
        </authorList>
    </citation>
    <scope>IDENTIFICATION</scope>
</reference>
<organism evidence="1 2">
    <name type="scientific">Heterorhabditis bacteriophora</name>
    <name type="common">Entomopathogenic nematode worm</name>
    <dbReference type="NCBI Taxonomy" id="37862"/>
    <lineage>
        <taxon>Eukaryota</taxon>
        <taxon>Metazoa</taxon>
        <taxon>Ecdysozoa</taxon>
        <taxon>Nematoda</taxon>
        <taxon>Chromadorea</taxon>
        <taxon>Rhabditida</taxon>
        <taxon>Rhabditina</taxon>
        <taxon>Rhabditomorpha</taxon>
        <taxon>Strongyloidea</taxon>
        <taxon>Heterorhabditidae</taxon>
        <taxon>Heterorhabditis</taxon>
    </lineage>
</organism>
<dbReference type="AlphaFoldDB" id="A0A1I7X106"/>
<proteinExistence type="predicted"/>
<evidence type="ECO:0000313" key="1">
    <source>
        <dbReference type="Proteomes" id="UP000095283"/>
    </source>
</evidence>
<evidence type="ECO:0000313" key="2">
    <source>
        <dbReference type="WBParaSite" id="Hba_11128"/>
    </source>
</evidence>
<keyword evidence="1" id="KW-1185">Reference proteome</keyword>